<feature type="compositionally biased region" description="Basic and acidic residues" evidence="1">
    <location>
        <begin position="48"/>
        <end position="57"/>
    </location>
</feature>
<proteinExistence type="predicted"/>
<organism evidence="2 3">
    <name type="scientific">Apiospora phragmitis</name>
    <dbReference type="NCBI Taxonomy" id="2905665"/>
    <lineage>
        <taxon>Eukaryota</taxon>
        <taxon>Fungi</taxon>
        <taxon>Dikarya</taxon>
        <taxon>Ascomycota</taxon>
        <taxon>Pezizomycotina</taxon>
        <taxon>Sordariomycetes</taxon>
        <taxon>Xylariomycetidae</taxon>
        <taxon>Amphisphaeriales</taxon>
        <taxon>Apiosporaceae</taxon>
        <taxon>Apiospora</taxon>
    </lineage>
</organism>
<keyword evidence="3" id="KW-1185">Reference proteome</keyword>
<reference evidence="2 3" key="1">
    <citation type="submission" date="2023-01" db="EMBL/GenBank/DDBJ databases">
        <title>Analysis of 21 Apiospora genomes using comparative genomics revels a genus with tremendous synthesis potential of carbohydrate active enzymes and secondary metabolites.</title>
        <authorList>
            <person name="Sorensen T."/>
        </authorList>
    </citation>
    <scope>NUCLEOTIDE SEQUENCE [LARGE SCALE GENOMIC DNA]</scope>
    <source>
        <strain evidence="2 3">CBS 135458</strain>
    </source>
</reference>
<dbReference type="EMBL" id="JAQQWL010000005">
    <property type="protein sequence ID" value="KAK8073814.1"/>
    <property type="molecule type" value="Genomic_DNA"/>
</dbReference>
<evidence type="ECO:0000313" key="3">
    <source>
        <dbReference type="Proteomes" id="UP001480595"/>
    </source>
</evidence>
<feature type="region of interest" description="Disordered" evidence="1">
    <location>
        <begin position="46"/>
        <end position="72"/>
    </location>
</feature>
<dbReference type="GeneID" id="92089185"/>
<dbReference type="Proteomes" id="UP001480595">
    <property type="component" value="Unassembled WGS sequence"/>
</dbReference>
<comment type="caution">
    <text evidence="2">The sequence shown here is derived from an EMBL/GenBank/DDBJ whole genome shotgun (WGS) entry which is preliminary data.</text>
</comment>
<name>A0ABR1VRC9_9PEZI</name>
<protein>
    <submittedName>
        <fullName evidence="2">Uncharacterized protein</fullName>
    </submittedName>
</protein>
<gene>
    <name evidence="2" type="ORF">PG994_004713</name>
</gene>
<dbReference type="RefSeq" id="XP_066718289.1">
    <property type="nucleotide sequence ID" value="XM_066856122.1"/>
</dbReference>
<evidence type="ECO:0000313" key="2">
    <source>
        <dbReference type="EMBL" id="KAK8073814.1"/>
    </source>
</evidence>
<evidence type="ECO:0000256" key="1">
    <source>
        <dbReference type="SAM" id="MobiDB-lite"/>
    </source>
</evidence>
<sequence length="360" mass="40887">MVPQLIQQERDRGMVEGLRNFSILCEHRPRRGIRRGPLRVLAALGKGSGKEDQEHHQIQQGHGGEALGPRQQPLRYRHDGRQAAWFFRCGFNQVHLPDVGAHITEAAEEDADLPIGPLGRFPAFHYEGLDVVKVGLIPTVPHQQTAAYLEVGLMVLERFFDPSWRRLSTAHVLLFGFKFRHCVGHDLLLCLEFLRQLCMSSAHLVGLVDELHESILQVLQPLSKTLLLALQLGFELSYEVLGAIILQRLLQLFLEGLLSVCQLLHHIARVLSAVLARLQLLFEVLFLAGKLFYCAGRVLRFALALCQLFLEILPLALQPGFECPFFAFQLGFETFFLSGELFYNMLRVFRIILELPQLLF</sequence>
<accession>A0ABR1VRC9</accession>